<evidence type="ECO:0000313" key="3">
    <source>
        <dbReference type="Proteomes" id="UP000183561"/>
    </source>
</evidence>
<reference evidence="3" key="1">
    <citation type="submission" date="2016-10" db="EMBL/GenBank/DDBJ databases">
        <authorList>
            <person name="Varghese N."/>
            <person name="Submissions S."/>
        </authorList>
    </citation>
    <scope>NUCLEOTIDE SEQUENCE [LARGE SCALE GENOMIC DNA]</scope>
    <source>
        <strain evidence="3">DSM 44498</strain>
    </source>
</reference>
<gene>
    <name evidence="2" type="ORF">SAMN04490239_9163</name>
</gene>
<keyword evidence="3" id="KW-1185">Reference proteome</keyword>
<organism evidence="2 3">
    <name type="scientific">Rhodococcus koreensis</name>
    <dbReference type="NCBI Taxonomy" id="99653"/>
    <lineage>
        <taxon>Bacteria</taxon>
        <taxon>Bacillati</taxon>
        <taxon>Actinomycetota</taxon>
        <taxon>Actinomycetes</taxon>
        <taxon>Mycobacteriales</taxon>
        <taxon>Nocardiaceae</taxon>
        <taxon>Rhodococcus</taxon>
    </lineage>
</organism>
<dbReference type="RefSeq" id="WP_072943473.1">
    <property type="nucleotide sequence ID" value="NZ_FNSV01000005.1"/>
</dbReference>
<proteinExistence type="predicted"/>
<evidence type="ECO:0000256" key="1">
    <source>
        <dbReference type="SAM" id="MobiDB-lite"/>
    </source>
</evidence>
<feature type="compositionally biased region" description="Low complexity" evidence="1">
    <location>
        <begin position="190"/>
        <end position="202"/>
    </location>
</feature>
<feature type="compositionally biased region" description="Low complexity" evidence="1">
    <location>
        <begin position="118"/>
        <end position="127"/>
    </location>
</feature>
<name>A0A1H5CFU0_9NOCA</name>
<sequence length="240" mass="25703">MKTKGQVALAVGAGYMLGRTHRMKMALMLAAAGATGRFPGGPRDLLERGTKVLANSPEFAKISDSVRQELVSAAKAAAVTAASQRINQLNNRILSGGGEAVSDVGDTVDDTVGGVGNSVGKLSSLGKLGRKRRGRSKDEEYDESEVDEEPDEQYADEDEDYEEPEPDEEEAADEEEPAPRKRPAARRRASSNNGSSRPSSRSRSAKSDEDDEEAPTRGRRTRAKATTDSAPVRRGGRSAR</sequence>
<feature type="compositionally biased region" description="Basic residues" evidence="1">
    <location>
        <begin position="180"/>
        <end position="189"/>
    </location>
</feature>
<protein>
    <submittedName>
        <fullName evidence="2">Uncharacterized protein</fullName>
    </submittedName>
</protein>
<dbReference type="AlphaFoldDB" id="A0A1H5CFU0"/>
<feature type="region of interest" description="Disordered" evidence="1">
    <location>
        <begin position="112"/>
        <end position="240"/>
    </location>
</feature>
<dbReference type="Proteomes" id="UP000183561">
    <property type="component" value="Unassembled WGS sequence"/>
</dbReference>
<evidence type="ECO:0000313" key="2">
    <source>
        <dbReference type="EMBL" id="SED65457.1"/>
    </source>
</evidence>
<dbReference type="OrthoDB" id="4966929at2"/>
<dbReference type="EMBL" id="FNSV01000005">
    <property type="protein sequence ID" value="SED65457.1"/>
    <property type="molecule type" value="Genomic_DNA"/>
</dbReference>
<feature type="compositionally biased region" description="Acidic residues" evidence="1">
    <location>
        <begin position="139"/>
        <end position="176"/>
    </location>
</feature>
<accession>A0A1H5CFU0</accession>